<dbReference type="AlphaFoldDB" id="A0A4R4RV94"/>
<evidence type="ECO:0000313" key="2">
    <source>
        <dbReference type="EMBL" id="TDC53596.1"/>
    </source>
</evidence>
<comment type="caution">
    <text evidence="2">The sequence shown here is derived from an EMBL/GenBank/DDBJ whole genome shotgun (WGS) entry which is preliminary data.</text>
</comment>
<dbReference type="InterPro" id="IPR054239">
    <property type="entry name" value="DUF6966"/>
</dbReference>
<organism evidence="2 3">
    <name type="scientific">Jiangella ureilytica</name>
    <dbReference type="NCBI Taxonomy" id="2530374"/>
    <lineage>
        <taxon>Bacteria</taxon>
        <taxon>Bacillati</taxon>
        <taxon>Actinomycetota</taxon>
        <taxon>Actinomycetes</taxon>
        <taxon>Jiangellales</taxon>
        <taxon>Jiangellaceae</taxon>
        <taxon>Jiangella</taxon>
    </lineage>
</organism>
<accession>A0A4R4RV94</accession>
<dbReference type="OrthoDB" id="5197512at2"/>
<name>A0A4R4RV94_9ACTN</name>
<dbReference type="RefSeq" id="WP_131980085.1">
    <property type="nucleotide sequence ID" value="NZ_SMKL01000008.1"/>
</dbReference>
<protein>
    <recommendedName>
        <fullName evidence="1">DUF6966 domain-containing protein</fullName>
    </recommendedName>
</protein>
<dbReference type="Proteomes" id="UP000295621">
    <property type="component" value="Unassembled WGS sequence"/>
</dbReference>
<dbReference type="Pfam" id="PF22294">
    <property type="entry name" value="DUF6966"/>
    <property type="match status" value="1"/>
</dbReference>
<proteinExistence type="predicted"/>
<sequence length="107" mass="11891">MKPQDAHDDVARLADLLGEAVTLLERYGETRWASVLSASKRELMDGDAHGLLRLQSAFGGMGSLNDLLIMEANGHPVQRNDERHINERLTALRSEISQLARDLRNTA</sequence>
<keyword evidence="3" id="KW-1185">Reference proteome</keyword>
<dbReference type="EMBL" id="SMKL01000008">
    <property type="protein sequence ID" value="TDC53596.1"/>
    <property type="molecule type" value="Genomic_DNA"/>
</dbReference>
<feature type="domain" description="DUF6966" evidence="1">
    <location>
        <begin position="26"/>
        <end position="77"/>
    </location>
</feature>
<gene>
    <name evidence="2" type="ORF">E1212_05335</name>
</gene>
<reference evidence="2 3" key="1">
    <citation type="submission" date="2019-02" db="EMBL/GenBank/DDBJ databases">
        <title>Draft genome sequences of novel Actinobacteria.</title>
        <authorList>
            <person name="Sahin N."/>
            <person name="Ay H."/>
            <person name="Saygin H."/>
        </authorList>
    </citation>
    <scope>NUCLEOTIDE SEQUENCE [LARGE SCALE GENOMIC DNA]</scope>
    <source>
        <strain evidence="2 3">KC603</strain>
    </source>
</reference>
<evidence type="ECO:0000313" key="3">
    <source>
        <dbReference type="Proteomes" id="UP000295621"/>
    </source>
</evidence>
<evidence type="ECO:0000259" key="1">
    <source>
        <dbReference type="Pfam" id="PF22294"/>
    </source>
</evidence>